<feature type="compositionally biased region" description="Basic and acidic residues" evidence="1">
    <location>
        <begin position="375"/>
        <end position="397"/>
    </location>
</feature>
<evidence type="ECO:0000313" key="3">
    <source>
        <dbReference type="Proteomes" id="UP000230447"/>
    </source>
</evidence>
<gene>
    <name evidence="2" type="ORF">COX24_00165</name>
</gene>
<name>A0A2G9ZFX6_9BACT</name>
<sequence length="443" mass="50160">MKKRFSFLMLLMVCCLMVGLLMGCGYTRVGSNQNVPYKDNGRGKYSSENISEMARSKLLGSECEFAATSSVEGSAVIDENRGVVELRSAPNSLAVATFLFDFQKAKGIRVAVAYQGQGMLTCLFGRSSDEKIVEGVSLSLPGDRADGVISFGDIGQFKNKNGQIEVQISTDNGNEIVVNSVEIEYLNDNPEVEVVYRDVPKSYSYTPWYYYYNGPLYSYDYYNGYYIVYRGWWQSPFYYSWRTSVVYRHHYYPSSVYVYCPPQRVYYNPCYYETRTYSYSGRQTSFVQRKPRHNNRVSLSVASSRSDNKHSRVVGTSANKAENTSSVRRLKVNSLKTNSSRIQEKNQESTSWFSRLAEKGRGCLASPGNFSSSDSGERQRGLTEAVKRAGNRVKDTQPQRQAVQSTPAPRQQAQQQNTSPLNDDDEEKNRATSSSSRVRRSPR</sequence>
<accession>A0A2G9ZFX6</accession>
<protein>
    <submittedName>
        <fullName evidence="2">Uncharacterized protein</fullName>
    </submittedName>
</protein>
<feature type="region of interest" description="Disordered" evidence="1">
    <location>
        <begin position="364"/>
        <end position="443"/>
    </location>
</feature>
<feature type="compositionally biased region" description="Polar residues" evidence="1">
    <location>
        <begin position="314"/>
        <end position="324"/>
    </location>
</feature>
<dbReference type="PROSITE" id="PS51257">
    <property type="entry name" value="PROKAR_LIPOPROTEIN"/>
    <property type="match status" value="1"/>
</dbReference>
<organism evidence="2 3">
    <name type="scientific">bacterium (Candidatus Gribaldobacteria) CG23_combo_of_CG06-09_8_20_14_all_37_87_8</name>
    <dbReference type="NCBI Taxonomy" id="2014278"/>
    <lineage>
        <taxon>Bacteria</taxon>
        <taxon>Candidatus Gribaldobacteria</taxon>
    </lineage>
</organism>
<evidence type="ECO:0000256" key="1">
    <source>
        <dbReference type="SAM" id="MobiDB-lite"/>
    </source>
</evidence>
<reference evidence="2 3" key="1">
    <citation type="submission" date="2017-09" db="EMBL/GenBank/DDBJ databases">
        <title>Depth-based differentiation of microbial function through sediment-hosted aquifers and enrichment of novel symbionts in the deep terrestrial subsurface.</title>
        <authorList>
            <person name="Probst A.J."/>
            <person name="Ladd B."/>
            <person name="Jarett J.K."/>
            <person name="Geller-Mcgrath D.E."/>
            <person name="Sieber C.M."/>
            <person name="Emerson J.B."/>
            <person name="Anantharaman K."/>
            <person name="Thomas B.C."/>
            <person name="Malmstrom R."/>
            <person name="Stieglmeier M."/>
            <person name="Klingl A."/>
            <person name="Woyke T."/>
            <person name="Ryan C.M."/>
            <person name="Banfield J.F."/>
        </authorList>
    </citation>
    <scope>NUCLEOTIDE SEQUENCE [LARGE SCALE GENOMIC DNA]</scope>
    <source>
        <strain evidence="2">CG23_combo_of_CG06-09_8_20_14_all_37_87_8</strain>
    </source>
</reference>
<feature type="compositionally biased region" description="Polar residues" evidence="1">
    <location>
        <begin position="398"/>
        <end position="421"/>
    </location>
</feature>
<dbReference type="EMBL" id="PCSB01000004">
    <property type="protein sequence ID" value="PIP32076.1"/>
    <property type="molecule type" value="Genomic_DNA"/>
</dbReference>
<dbReference type="AlphaFoldDB" id="A0A2G9ZFX6"/>
<proteinExistence type="predicted"/>
<evidence type="ECO:0000313" key="2">
    <source>
        <dbReference type="EMBL" id="PIP32076.1"/>
    </source>
</evidence>
<feature type="compositionally biased region" description="Polar residues" evidence="1">
    <location>
        <begin position="296"/>
        <end position="305"/>
    </location>
</feature>
<comment type="caution">
    <text evidence="2">The sequence shown here is derived from an EMBL/GenBank/DDBJ whole genome shotgun (WGS) entry which is preliminary data.</text>
</comment>
<feature type="region of interest" description="Disordered" evidence="1">
    <location>
        <begin position="294"/>
        <end position="324"/>
    </location>
</feature>
<dbReference type="Proteomes" id="UP000230447">
    <property type="component" value="Unassembled WGS sequence"/>
</dbReference>